<protein>
    <submittedName>
        <fullName evidence="1">Uncharacterized protein</fullName>
    </submittedName>
</protein>
<evidence type="ECO:0000313" key="2">
    <source>
        <dbReference type="Proteomes" id="UP000663880"/>
    </source>
</evidence>
<name>A0A821L5Y1_9NEOP</name>
<dbReference type="AlphaFoldDB" id="A0A821L5Y1"/>
<keyword evidence="2" id="KW-1185">Reference proteome</keyword>
<organism evidence="1 2">
    <name type="scientific">Pieris macdunnoughi</name>
    <dbReference type="NCBI Taxonomy" id="345717"/>
    <lineage>
        <taxon>Eukaryota</taxon>
        <taxon>Metazoa</taxon>
        <taxon>Ecdysozoa</taxon>
        <taxon>Arthropoda</taxon>
        <taxon>Hexapoda</taxon>
        <taxon>Insecta</taxon>
        <taxon>Pterygota</taxon>
        <taxon>Neoptera</taxon>
        <taxon>Endopterygota</taxon>
        <taxon>Lepidoptera</taxon>
        <taxon>Glossata</taxon>
        <taxon>Ditrysia</taxon>
        <taxon>Papilionoidea</taxon>
        <taxon>Pieridae</taxon>
        <taxon>Pierinae</taxon>
        <taxon>Pieris</taxon>
    </lineage>
</organism>
<reference evidence="1" key="1">
    <citation type="submission" date="2021-02" db="EMBL/GenBank/DDBJ databases">
        <authorList>
            <person name="Steward A R."/>
        </authorList>
    </citation>
    <scope>NUCLEOTIDE SEQUENCE</scope>
</reference>
<dbReference type="EMBL" id="CAJOBZ010000001">
    <property type="protein sequence ID" value="CAF4746102.1"/>
    <property type="molecule type" value="Genomic_DNA"/>
</dbReference>
<evidence type="ECO:0000313" key="1">
    <source>
        <dbReference type="EMBL" id="CAF4746102.1"/>
    </source>
</evidence>
<proteinExistence type="predicted"/>
<sequence length="86" mass="9778">DLRAKIVTSIVHMFCGFHTCGIKMSQFVYELSPTNTERICIHTAKSIWLSVTSDAKRFCLLPFTVYSADVEVVLPRSNLDQFSHLL</sequence>
<feature type="non-terminal residue" evidence="1">
    <location>
        <position position="1"/>
    </location>
</feature>
<gene>
    <name evidence="1" type="ORF">PMACD_LOCUS362</name>
</gene>
<accession>A0A821L5Y1</accession>
<dbReference type="Proteomes" id="UP000663880">
    <property type="component" value="Unassembled WGS sequence"/>
</dbReference>
<comment type="caution">
    <text evidence="1">The sequence shown here is derived from an EMBL/GenBank/DDBJ whole genome shotgun (WGS) entry which is preliminary data.</text>
</comment>